<evidence type="ECO:0000313" key="7">
    <source>
        <dbReference type="Proteomes" id="UP000198992"/>
    </source>
</evidence>
<dbReference type="Pfam" id="PF03358">
    <property type="entry name" value="FMN_red"/>
    <property type="match status" value="1"/>
</dbReference>
<dbReference type="GO" id="GO:0016491">
    <property type="term" value="F:oxidoreductase activity"/>
    <property type="evidence" value="ECO:0007669"/>
    <property type="project" value="UniProtKB-KW"/>
</dbReference>
<dbReference type="InterPro" id="IPR029039">
    <property type="entry name" value="Flavoprotein-like_sf"/>
</dbReference>
<evidence type="ECO:0000256" key="2">
    <source>
        <dbReference type="ARBA" id="ARBA00022630"/>
    </source>
</evidence>
<accession>A0A1H5GA55</accession>
<comment type="similarity">
    <text evidence="1">Belongs to the SsuE family.</text>
</comment>
<dbReference type="InterPro" id="IPR051814">
    <property type="entry name" value="NAD(P)H-dep_FMN_reductase"/>
</dbReference>
<evidence type="ECO:0000313" key="6">
    <source>
        <dbReference type="EMBL" id="SEE12593.1"/>
    </source>
</evidence>
<sequence>MKKPYIVALGGTTRAGSSTQKALALCLREVAALGADTHLVSGADLDLPPYTPGAKLPVGAESIVAELRRADGLIVGTPGYHGGISGLVKNALDYVEELRSDARPYLEGRAVGCVVTAAGEQGAVSTLLALRSVVHALRGWPTPLGAAIVTVGETFDASGDCMSERIDVQLKTLSQQVFYYANLQRCDAQLGAHLLRCPPFG</sequence>
<evidence type="ECO:0000256" key="4">
    <source>
        <dbReference type="ARBA" id="ARBA00023002"/>
    </source>
</evidence>
<dbReference type="InterPro" id="IPR005025">
    <property type="entry name" value="FMN_Rdtase-like_dom"/>
</dbReference>
<evidence type="ECO:0000259" key="5">
    <source>
        <dbReference type="Pfam" id="PF03358"/>
    </source>
</evidence>
<keyword evidence="3" id="KW-0288">FMN</keyword>
<reference evidence="6 7" key="1">
    <citation type="submission" date="2016-10" db="EMBL/GenBank/DDBJ databases">
        <authorList>
            <person name="de Groot N.N."/>
        </authorList>
    </citation>
    <scope>NUCLEOTIDE SEQUENCE [LARGE SCALE GENOMIC DNA]</scope>
    <source>
        <strain evidence="6 7">MT12</strain>
    </source>
</reference>
<keyword evidence="2" id="KW-0285">Flavoprotein</keyword>
<keyword evidence="4" id="KW-0560">Oxidoreductase</keyword>
<dbReference type="SUPFAM" id="SSF52218">
    <property type="entry name" value="Flavoproteins"/>
    <property type="match status" value="1"/>
</dbReference>
<name>A0A1H5GA55_9BRAD</name>
<organism evidence="6 7">
    <name type="scientific">Bradyrhizobium erythrophlei</name>
    <dbReference type="NCBI Taxonomy" id="1437360"/>
    <lineage>
        <taxon>Bacteria</taxon>
        <taxon>Pseudomonadati</taxon>
        <taxon>Pseudomonadota</taxon>
        <taxon>Alphaproteobacteria</taxon>
        <taxon>Hyphomicrobiales</taxon>
        <taxon>Nitrobacteraceae</taxon>
        <taxon>Bradyrhizobium</taxon>
    </lineage>
</organism>
<feature type="domain" description="NADPH-dependent FMN reductase-like" evidence="5">
    <location>
        <begin position="6"/>
        <end position="148"/>
    </location>
</feature>
<proteinExistence type="inferred from homology"/>
<dbReference type="PANTHER" id="PTHR43408:SF2">
    <property type="entry name" value="FMN REDUCTASE (NADPH)"/>
    <property type="match status" value="1"/>
</dbReference>
<dbReference type="RefSeq" id="WP_092124290.1">
    <property type="nucleotide sequence ID" value="NZ_FNTH01000001.1"/>
</dbReference>
<evidence type="ECO:0000256" key="3">
    <source>
        <dbReference type="ARBA" id="ARBA00022643"/>
    </source>
</evidence>
<evidence type="ECO:0000256" key="1">
    <source>
        <dbReference type="ARBA" id="ARBA00005990"/>
    </source>
</evidence>
<dbReference type="Gene3D" id="3.40.50.360">
    <property type="match status" value="1"/>
</dbReference>
<dbReference type="PANTHER" id="PTHR43408">
    <property type="entry name" value="FMN REDUCTASE (NADPH)"/>
    <property type="match status" value="1"/>
</dbReference>
<dbReference type="AlphaFoldDB" id="A0A1H5GA55"/>
<gene>
    <name evidence="6" type="ORF">SAMN05444164_7005</name>
</gene>
<dbReference type="Proteomes" id="UP000198992">
    <property type="component" value="Unassembled WGS sequence"/>
</dbReference>
<protein>
    <submittedName>
        <fullName evidence="6">FMN reductase</fullName>
    </submittedName>
</protein>
<dbReference type="EMBL" id="FNTH01000001">
    <property type="protein sequence ID" value="SEE12593.1"/>
    <property type="molecule type" value="Genomic_DNA"/>
</dbReference>
<dbReference type="OrthoDB" id="571777at2"/>